<dbReference type="GO" id="GO:0012505">
    <property type="term" value="C:endomembrane system"/>
    <property type="evidence" value="ECO:0007669"/>
    <property type="project" value="UniProtKB-SubCell"/>
</dbReference>
<protein>
    <recommendedName>
        <fullName evidence="4">RING-type E3 ubiquitin transferase</fullName>
        <ecNumber evidence="4">2.3.2.27</ecNumber>
    </recommendedName>
</protein>
<organism evidence="14 15">
    <name type="scientific">Camellia sinensis var. sinensis</name>
    <name type="common">China tea</name>
    <dbReference type="NCBI Taxonomy" id="542762"/>
    <lineage>
        <taxon>Eukaryota</taxon>
        <taxon>Viridiplantae</taxon>
        <taxon>Streptophyta</taxon>
        <taxon>Embryophyta</taxon>
        <taxon>Tracheophyta</taxon>
        <taxon>Spermatophyta</taxon>
        <taxon>Magnoliopsida</taxon>
        <taxon>eudicotyledons</taxon>
        <taxon>Gunneridae</taxon>
        <taxon>Pentapetalae</taxon>
        <taxon>asterids</taxon>
        <taxon>Ericales</taxon>
        <taxon>Theaceae</taxon>
        <taxon>Camellia</taxon>
    </lineage>
</organism>
<sequence>MVVAMKKAWLMIYLLITILSATSVCSSISVSYSDHCSSLVPVSTPTVPPDTSIFPLFRILNGHYTGGERIIGNFSSQFSVNSPKQVSFHPSQNIFKTNTTGVYKIRAYLIFSRSSAYYYLPPNSTHGQPYYHRSSPLKFSLDGFWSRSSRKLCMVGSASWNSEKGNPLNLDAVLKLNYAMNSTIVTSLVTGILESLSSPTSPNYFEPISILAFVPSSNYVYTLVSEEVDNGCLGGIDFPQNQSIGIQSGHFCSMLWRPINDFMLEYPNECVSWKNCTPLGPGIEYLPRLMSLSTMQCSEKERKVRFSIGFGNNSYIGYSQPFDPTITFVGEGSWDGNKNQLCMVACRILNSTNSLANARVGDCSLRLSLRHAAFWTIRDRTIINGQIWTNKTANESGYFNRIKFGSYENRMIGGVSRSMGLRYEYTETDRVRKSCLVKKQPAKKRTWERYPKGNSYDLRFDMSVKDSMRKLAWGYAVPIFVGDQRYDQSLSYSRYDKSEVEANKSFIGPLNISYIISIARLPSSTHGIPSSNLSFIPKRGVGISAEGIYDDETGQLCMVGCRNVGPNDSKDCELLLKFQFPPVNAKRGGTIKGSIESTRKKTDPLFFKHLSMSSIAFYTGEAKKSVWRMDLEITMVLISNTLACVFVGLQLFHVKKNPDVLPLTSLVMFMILTLGHMIPLVLNYEAMFFGIRNRQNVFLGNGGWVEVNEVIVRVVTMVAFLLQFRLLQLVWTARLGDENHKSLWIAEKKTLFVSLPLYIIGLLIAWLMNLGKNNHSNAIISSSLHQQHSLWEALRSYGGLVLDGFLFPQILLNTIRFSKESPLSHSFYIGTTFVRLLPHAYDLYRAQNYARRHLDGSYFYANPSADFYSTSWDVIIPCGGVLFAAIIFLQQRFGGRCILPRRFREAEGYEKVPIVTSEQ</sequence>
<evidence type="ECO:0000313" key="15">
    <source>
        <dbReference type="Proteomes" id="UP000306102"/>
    </source>
</evidence>
<dbReference type="EC" id="2.3.2.27" evidence="4"/>
<evidence type="ECO:0000313" key="14">
    <source>
        <dbReference type="EMBL" id="THF96847.1"/>
    </source>
</evidence>
<comment type="catalytic activity">
    <reaction evidence="1">
        <text>S-ubiquitinyl-[E2 ubiquitin-conjugating enzyme]-L-cysteine + [acceptor protein]-L-lysine = [E2 ubiquitin-conjugating enzyme]-L-cysteine + N(6)-ubiquitinyl-[acceptor protein]-L-lysine.</text>
        <dbReference type="EC" id="2.3.2.27"/>
    </reaction>
</comment>
<evidence type="ECO:0000256" key="6">
    <source>
        <dbReference type="ARBA" id="ARBA00022692"/>
    </source>
</evidence>
<evidence type="ECO:0000256" key="11">
    <source>
        <dbReference type="SAM" id="SignalP"/>
    </source>
</evidence>
<evidence type="ECO:0000256" key="7">
    <source>
        <dbReference type="ARBA" id="ARBA00022786"/>
    </source>
</evidence>
<dbReference type="GO" id="GO:0061630">
    <property type="term" value="F:ubiquitin protein ligase activity"/>
    <property type="evidence" value="ECO:0007669"/>
    <property type="project" value="UniProtKB-EC"/>
</dbReference>
<gene>
    <name evidence="14" type="ORF">TEA_022341</name>
</gene>
<evidence type="ECO:0000259" key="13">
    <source>
        <dbReference type="Pfam" id="PF25333"/>
    </source>
</evidence>
<evidence type="ECO:0000256" key="9">
    <source>
        <dbReference type="ARBA" id="ARBA00023136"/>
    </source>
</evidence>
<evidence type="ECO:0000256" key="10">
    <source>
        <dbReference type="SAM" id="Phobius"/>
    </source>
</evidence>
<feature type="domain" description="SWEET-like" evidence="12">
    <location>
        <begin position="622"/>
        <end position="903"/>
    </location>
</feature>
<keyword evidence="5" id="KW-0808">Transferase</keyword>
<proteinExistence type="predicted"/>
<comment type="pathway">
    <text evidence="3">Protein modification; protein ubiquitination.</text>
</comment>
<keyword evidence="15" id="KW-1185">Reference proteome</keyword>
<accession>A0A4S4D3U0</accession>
<dbReference type="Pfam" id="PF11145">
    <property type="entry name" value="DUF2921"/>
    <property type="match status" value="1"/>
</dbReference>
<keyword evidence="7" id="KW-0833">Ubl conjugation pathway</keyword>
<dbReference type="Proteomes" id="UP000306102">
    <property type="component" value="Unassembled WGS sequence"/>
</dbReference>
<feature type="domain" description="DUF2921" evidence="13">
    <location>
        <begin position="432"/>
        <end position="611"/>
    </location>
</feature>
<reference evidence="14 15" key="1">
    <citation type="journal article" date="2018" name="Proc. Natl. Acad. Sci. U.S.A.">
        <title>Draft genome sequence of Camellia sinensis var. sinensis provides insights into the evolution of the tea genome and tea quality.</title>
        <authorList>
            <person name="Wei C."/>
            <person name="Yang H."/>
            <person name="Wang S."/>
            <person name="Zhao J."/>
            <person name="Liu C."/>
            <person name="Gao L."/>
            <person name="Xia E."/>
            <person name="Lu Y."/>
            <person name="Tai Y."/>
            <person name="She G."/>
            <person name="Sun J."/>
            <person name="Cao H."/>
            <person name="Tong W."/>
            <person name="Gao Q."/>
            <person name="Li Y."/>
            <person name="Deng W."/>
            <person name="Jiang X."/>
            <person name="Wang W."/>
            <person name="Chen Q."/>
            <person name="Zhang S."/>
            <person name="Li H."/>
            <person name="Wu J."/>
            <person name="Wang P."/>
            <person name="Li P."/>
            <person name="Shi C."/>
            <person name="Zheng F."/>
            <person name="Jian J."/>
            <person name="Huang B."/>
            <person name="Shan D."/>
            <person name="Shi M."/>
            <person name="Fang C."/>
            <person name="Yue Y."/>
            <person name="Li F."/>
            <person name="Li D."/>
            <person name="Wei S."/>
            <person name="Han B."/>
            <person name="Jiang C."/>
            <person name="Yin Y."/>
            <person name="Xia T."/>
            <person name="Zhang Z."/>
            <person name="Bennetzen J.L."/>
            <person name="Zhao S."/>
            <person name="Wan X."/>
        </authorList>
    </citation>
    <scope>NUCLEOTIDE SEQUENCE [LARGE SCALE GENOMIC DNA]</scope>
    <source>
        <strain evidence="15">cv. Shuchazao</strain>
        <tissue evidence="14">Leaf</tissue>
    </source>
</reference>
<feature type="chain" id="PRO_5020780593" description="RING-type E3 ubiquitin transferase" evidence="11">
    <location>
        <begin position="28"/>
        <end position="919"/>
    </location>
</feature>
<dbReference type="Pfam" id="PF25333">
    <property type="entry name" value="DUF2921_N"/>
    <property type="match status" value="3"/>
</dbReference>
<keyword evidence="9 10" id="KW-0472">Membrane</keyword>
<feature type="transmembrane region" description="Helical" evidence="10">
    <location>
        <begin position="633"/>
        <end position="654"/>
    </location>
</feature>
<dbReference type="PANTHER" id="PTHR33389:SF18">
    <property type="entry name" value="OS01G0677900 PROTEIN"/>
    <property type="match status" value="1"/>
</dbReference>
<feature type="domain" description="DUF2921" evidence="13">
    <location>
        <begin position="32"/>
        <end position="209"/>
    </location>
</feature>
<evidence type="ECO:0000256" key="8">
    <source>
        <dbReference type="ARBA" id="ARBA00022989"/>
    </source>
</evidence>
<feature type="transmembrane region" description="Helical" evidence="10">
    <location>
        <begin position="711"/>
        <end position="731"/>
    </location>
</feature>
<name>A0A4S4D3U0_CAMSN</name>
<dbReference type="AlphaFoldDB" id="A0A4S4D3U0"/>
<feature type="signal peptide" evidence="11">
    <location>
        <begin position="1"/>
        <end position="27"/>
    </location>
</feature>
<comment type="subcellular location">
    <subcellularLocation>
        <location evidence="2">Endomembrane system</location>
        <topology evidence="2">Multi-pass membrane protein</topology>
    </subcellularLocation>
</comment>
<dbReference type="InterPro" id="IPR057425">
    <property type="entry name" value="DUF2921_N"/>
</dbReference>
<evidence type="ECO:0000256" key="3">
    <source>
        <dbReference type="ARBA" id="ARBA00004906"/>
    </source>
</evidence>
<dbReference type="EMBL" id="SDRB02012726">
    <property type="protein sequence ID" value="THF96847.1"/>
    <property type="molecule type" value="Genomic_DNA"/>
</dbReference>
<keyword evidence="8 10" id="KW-1133">Transmembrane helix</keyword>
<comment type="caution">
    <text evidence="14">The sequence shown here is derived from an EMBL/GenBank/DDBJ whole genome shotgun (WGS) entry which is preliminary data.</text>
</comment>
<dbReference type="InterPro" id="IPR021319">
    <property type="entry name" value="DUF2921"/>
</dbReference>
<evidence type="ECO:0000256" key="5">
    <source>
        <dbReference type="ARBA" id="ARBA00022679"/>
    </source>
</evidence>
<feature type="transmembrane region" description="Helical" evidence="10">
    <location>
        <begin position="751"/>
        <end position="768"/>
    </location>
</feature>
<feature type="transmembrane region" description="Helical" evidence="10">
    <location>
        <begin position="666"/>
        <end position="691"/>
    </location>
</feature>
<keyword evidence="11" id="KW-0732">Signal</keyword>
<evidence type="ECO:0000256" key="1">
    <source>
        <dbReference type="ARBA" id="ARBA00000900"/>
    </source>
</evidence>
<evidence type="ECO:0000256" key="4">
    <source>
        <dbReference type="ARBA" id="ARBA00012483"/>
    </source>
</evidence>
<evidence type="ECO:0000256" key="2">
    <source>
        <dbReference type="ARBA" id="ARBA00004127"/>
    </source>
</evidence>
<keyword evidence="6 10" id="KW-0812">Transmembrane</keyword>
<feature type="transmembrane region" description="Helical" evidence="10">
    <location>
        <begin position="874"/>
        <end position="894"/>
    </location>
</feature>
<evidence type="ECO:0000259" key="12">
    <source>
        <dbReference type="Pfam" id="PF11145"/>
    </source>
</evidence>
<feature type="domain" description="DUF2921" evidence="13">
    <location>
        <begin position="270"/>
        <end position="402"/>
    </location>
</feature>
<dbReference type="PANTHER" id="PTHR33389">
    <property type="entry name" value="FAMILY PROTEIN, PUTATIVE (DUF2921)-RELATED"/>
    <property type="match status" value="1"/>
</dbReference>